<dbReference type="EMBL" id="BJYF01000058">
    <property type="protein sequence ID" value="GEN61678.1"/>
    <property type="molecule type" value="Genomic_DNA"/>
</dbReference>
<sequence>MSVTSPEFGYEGFLSAPVPLSERMDVIQFVQDLAGDGGKPFDRRIV</sequence>
<organism evidence="1 2">
    <name type="scientific">Acetobacter nitrogenifigens DSM 23921 = NBRC 105050</name>
    <dbReference type="NCBI Taxonomy" id="1120919"/>
    <lineage>
        <taxon>Bacteria</taxon>
        <taxon>Pseudomonadati</taxon>
        <taxon>Pseudomonadota</taxon>
        <taxon>Alphaproteobacteria</taxon>
        <taxon>Acetobacterales</taxon>
        <taxon>Acetobacteraceae</taxon>
        <taxon>Acetobacter</taxon>
    </lineage>
</organism>
<dbReference type="AlphaFoldDB" id="A0A511XFH2"/>
<dbReference type="Proteomes" id="UP000321635">
    <property type="component" value="Unassembled WGS sequence"/>
</dbReference>
<name>A0A511XFH2_9PROT</name>
<protein>
    <submittedName>
        <fullName evidence="1">Uncharacterized protein</fullName>
    </submittedName>
</protein>
<accession>A0A511XFH2</accession>
<gene>
    <name evidence="1" type="ORF">ANI02nite_35620</name>
</gene>
<evidence type="ECO:0000313" key="1">
    <source>
        <dbReference type="EMBL" id="GEN61678.1"/>
    </source>
</evidence>
<evidence type="ECO:0000313" key="2">
    <source>
        <dbReference type="Proteomes" id="UP000321635"/>
    </source>
</evidence>
<reference evidence="1 2" key="1">
    <citation type="submission" date="2019-07" db="EMBL/GenBank/DDBJ databases">
        <title>Whole genome shotgun sequence of Acetobacter nitrogenifigens NBRC 105050.</title>
        <authorList>
            <person name="Hosoyama A."/>
            <person name="Uohara A."/>
            <person name="Ohji S."/>
            <person name="Ichikawa N."/>
        </authorList>
    </citation>
    <scope>NUCLEOTIDE SEQUENCE [LARGE SCALE GENOMIC DNA]</scope>
    <source>
        <strain evidence="1 2">NBRC 105050</strain>
    </source>
</reference>
<dbReference type="RefSeq" id="WP_246789520.1">
    <property type="nucleotide sequence ID" value="NZ_AUBI01000024.1"/>
</dbReference>
<proteinExistence type="predicted"/>
<comment type="caution">
    <text evidence="1">The sequence shown here is derived from an EMBL/GenBank/DDBJ whole genome shotgun (WGS) entry which is preliminary data.</text>
</comment>
<keyword evidence="2" id="KW-1185">Reference proteome</keyword>